<feature type="transmembrane region" description="Helical" evidence="1">
    <location>
        <begin position="373"/>
        <end position="393"/>
    </location>
</feature>
<keyword evidence="4" id="KW-1185">Reference proteome</keyword>
<reference evidence="3 4" key="1">
    <citation type="submission" date="2019-10" db="EMBL/GenBank/DDBJ databases">
        <title>Alkaliphilus serpentinus sp. nov. and Alkaliphilus pronyensis sp. nov., two novel anaerobic alkaliphilic species isolated from the serpentinized-hosted hydrothermal field of the Prony Bay (New Caledonia).</title>
        <authorList>
            <person name="Postec A."/>
        </authorList>
    </citation>
    <scope>NUCLEOTIDE SEQUENCE [LARGE SCALE GENOMIC DNA]</scope>
    <source>
        <strain evidence="3 4">LacV</strain>
    </source>
</reference>
<feature type="signal peptide" evidence="2">
    <location>
        <begin position="1"/>
        <end position="24"/>
    </location>
</feature>
<dbReference type="RefSeq" id="WP_151860169.1">
    <property type="nucleotide sequence ID" value="NZ_WBZC01000010.1"/>
</dbReference>
<feature type="transmembrane region" description="Helical" evidence="1">
    <location>
        <begin position="636"/>
        <end position="657"/>
    </location>
</feature>
<feature type="transmembrane region" description="Helical" evidence="1">
    <location>
        <begin position="533"/>
        <end position="566"/>
    </location>
</feature>
<keyword evidence="2" id="KW-0732">Signal</keyword>
<keyword evidence="1" id="KW-0812">Transmembrane</keyword>
<dbReference type="InterPro" id="IPR017850">
    <property type="entry name" value="Alkaline_phosphatase_core_sf"/>
</dbReference>
<feature type="transmembrane region" description="Helical" evidence="1">
    <location>
        <begin position="503"/>
        <end position="521"/>
    </location>
</feature>
<protein>
    <recommendedName>
        <fullName evidence="5">Alkaline phosphatase</fullName>
    </recommendedName>
</protein>
<evidence type="ECO:0000313" key="3">
    <source>
        <dbReference type="EMBL" id="KAB3537338.1"/>
    </source>
</evidence>
<comment type="caution">
    <text evidence="3">The sequence shown here is derived from an EMBL/GenBank/DDBJ whole genome shotgun (WGS) entry which is preliminary data.</text>
</comment>
<keyword evidence="1" id="KW-0472">Membrane</keyword>
<dbReference type="SUPFAM" id="SSF53649">
    <property type="entry name" value="Alkaline phosphatase-like"/>
    <property type="match status" value="1"/>
</dbReference>
<keyword evidence="1" id="KW-1133">Transmembrane helix</keyword>
<evidence type="ECO:0000256" key="2">
    <source>
        <dbReference type="SAM" id="SignalP"/>
    </source>
</evidence>
<feature type="chain" id="PRO_5026237108" description="Alkaline phosphatase" evidence="2">
    <location>
        <begin position="25"/>
        <end position="723"/>
    </location>
</feature>
<feature type="transmembrane region" description="Helical" evidence="1">
    <location>
        <begin position="460"/>
        <end position="483"/>
    </location>
</feature>
<proteinExistence type="predicted"/>
<organism evidence="3 4">
    <name type="scientific">Alkaliphilus pronyensis</name>
    <dbReference type="NCBI Taxonomy" id="1482732"/>
    <lineage>
        <taxon>Bacteria</taxon>
        <taxon>Bacillati</taxon>
        <taxon>Bacillota</taxon>
        <taxon>Clostridia</taxon>
        <taxon>Peptostreptococcales</taxon>
        <taxon>Natronincolaceae</taxon>
        <taxon>Alkaliphilus</taxon>
    </lineage>
</organism>
<sequence>MKTFKVLLCTVLLMVFTFTSISNGASSQVVDKVVMVILNRCSLQQLESMPQIKHMIDNGYIGLMNTRVSGRNSEAKGYATIGWGTRAEASQDTSIFHNIDDNASKIYTRRTGDILPEEGIVNIDINMLKELNSRGDFNPAVGSLGHQLKESSLKTALIGNSDTDERKNRAAGYIAMDNKGYIDMGATDEGATVKDINRPYGVKTDFNGILSIYDKVQDKASFIVIETGDTNRLEDYKKNLTPKAYNGLSEITLNEIDNFVKELVNTIDFNKTMIMLVTPYPSDKSAEKGDRLTPVVFYFGGDEGGLLTSNTTRRKGIIANIDIAPSVLSYLNNNPIKNMTGREVELITSTDNLEYIKNLNNRVVNTSVQRYRVLYTFAIYQMLASVLALLAIIFRKKICNSKRELISLILLGTIIAPLVFLIMPIFGSNHILVTYLLLVTISTFMVLAISNLFKNSPISIIAFTTAITLFALLVDIFLGQALIKNSIMGYDPIIGARYYGIGNEYAGILIGCSLIFTTALIQKNSSYKRLVPILYFIIVIAIGLPLFGANVGATITATASFLFVGYRVFTNKCKIKNLAFIGVFVVLVVTIMALIDLFLLESKSHLAEAIKQILNGGPIVILDIITRKIAMNIRVMGVTIWSRVLLIAVAILGVLFYKPIGLFKRIAALYPQLAKGWSGIILACGIGFLVNDSGVVTAAMSIIYLTTTILYLLLNDIKAKDII</sequence>
<feature type="transmembrane region" description="Helical" evidence="1">
    <location>
        <begin position="432"/>
        <end position="453"/>
    </location>
</feature>
<gene>
    <name evidence="3" type="ORF">F8154_03340</name>
</gene>
<feature type="transmembrane region" description="Helical" evidence="1">
    <location>
        <begin position="578"/>
        <end position="600"/>
    </location>
</feature>
<accession>A0A6I0FG31</accession>
<name>A0A6I0FG31_9FIRM</name>
<feature type="transmembrane region" description="Helical" evidence="1">
    <location>
        <begin position="669"/>
        <end position="689"/>
    </location>
</feature>
<dbReference type="EMBL" id="WBZC01000010">
    <property type="protein sequence ID" value="KAB3537338.1"/>
    <property type="molecule type" value="Genomic_DNA"/>
</dbReference>
<evidence type="ECO:0000256" key="1">
    <source>
        <dbReference type="SAM" id="Phobius"/>
    </source>
</evidence>
<feature type="transmembrane region" description="Helical" evidence="1">
    <location>
        <begin position="695"/>
        <end position="714"/>
    </location>
</feature>
<dbReference type="OrthoDB" id="3199331at2"/>
<evidence type="ECO:0000313" key="4">
    <source>
        <dbReference type="Proteomes" id="UP000432715"/>
    </source>
</evidence>
<dbReference type="AlphaFoldDB" id="A0A6I0FG31"/>
<dbReference type="Proteomes" id="UP000432715">
    <property type="component" value="Unassembled WGS sequence"/>
</dbReference>
<evidence type="ECO:0008006" key="5">
    <source>
        <dbReference type="Google" id="ProtNLM"/>
    </source>
</evidence>
<feature type="transmembrane region" description="Helical" evidence="1">
    <location>
        <begin position="405"/>
        <end position="426"/>
    </location>
</feature>